<feature type="region of interest" description="Disordered" evidence="7">
    <location>
        <begin position="1"/>
        <end position="58"/>
    </location>
</feature>
<evidence type="ECO:0000256" key="6">
    <source>
        <dbReference type="ARBA" id="ARBA00075033"/>
    </source>
</evidence>
<feature type="compositionally biased region" description="Polar residues" evidence="7">
    <location>
        <begin position="1"/>
        <end position="12"/>
    </location>
</feature>
<feature type="compositionally biased region" description="Low complexity" evidence="7">
    <location>
        <begin position="168"/>
        <end position="189"/>
    </location>
</feature>
<dbReference type="PANTHER" id="PTHR16684:SF11">
    <property type="entry name" value="CENTROMERE PROTEIN C"/>
    <property type="match status" value="1"/>
</dbReference>
<dbReference type="PANTHER" id="PTHR16684">
    <property type="entry name" value="CENTROMERE PROTEIN C"/>
    <property type="match status" value="1"/>
</dbReference>
<dbReference type="Gene3D" id="2.60.120.10">
    <property type="entry name" value="Jelly Rolls"/>
    <property type="match status" value="1"/>
</dbReference>
<dbReference type="SUPFAM" id="SSF51182">
    <property type="entry name" value="RmlC-like cupins"/>
    <property type="match status" value="1"/>
</dbReference>
<dbReference type="InterPro" id="IPR028386">
    <property type="entry name" value="CENP-C/Mif2/cnp3"/>
</dbReference>
<keyword evidence="4" id="KW-0539">Nucleus</keyword>
<dbReference type="Proteomes" id="UP000001429">
    <property type="component" value="Chromosome 6"/>
</dbReference>
<evidence type="ECO:0000256" key="5">
    <source>
        <dbReference type="ARBA" id="ARBA00057947"/>
    </source>
</evidence>
<dbReference type="GO" id="GO:0051455">
    <property type="term" value="P:spindle attachment to meiosis I kinetochore"/>
    <property type="evidence" value="ECO:0007669"/>
    <property type="project" value="TreeGrafter"/>
</dbReference>
<evidence type="ECO:0000313" key="10">
    <source>
        <dbReference type="EMBL" id="EEQ46708.1"/>
    </source>
</evidence>
<feature type="compositionally biased region" description="Acidic residues" evidence="7">
    <location>
        <begin position="135"/>
        <end position="145"/>
    </location>
</feature>
<dbReference type="FunFam" id="2.60.120.10:FF:000033">
    <property type="entry name" value="Centromere protein C 1"/>
    <property type="match status" value="1"/>
</dbReference>
<feature type="compositionally biased region" description="Acidic residues" evidence="7">
    <location>
        <begin position="29"/>
        <end position="41"/>
    </location>
</feature>
<name>C4YSK5_CANAW</name>
<dbReference type="InterPro" id="IPR014710">
    <property type="entry name" value="RmlC-like_jellyroll"/>
</dbReference>
<dbReference type="GO" id="GO:0051315">
    <property type="term" value="P:attachment of mitotic spindle microtubules to kinetochore"/>
    <property type="evidence" value="ECO:0007669"/>
    <property type="project" value="TreeGrafter"/>
</dbReference>
<accession>C4YSK5</accession>
<feature type="domain" description="Mif2/CENP-C cupin" evidence="8">
    <location>
        <begin position="427"/>
        <end position="510"/>
    </location>
</feature>
<feature type="region of interest" description="Disordered" evidence="7">
    <location>
        <begin position="86"/>
        <end position="281"/>
    </location>
</feature>
<evidence type="ECO:0000259" key="9">
    <source>
        <dbReference type="Pfam" id="PF15624"/>
    </source>
</evidence>
<dbReference type="OrthoDB" id="1939643at2759"/>
<reference evidence="10 11" key="1">
    <citation type="journal article" date="2009" name="Nature">
        <title>Evolution of pathogenicity and sexual reproduction in eight Candida genomes.</title>
        <authorList>
            <person name="Butler G."/>
            <person name="Rasmussen M.D."/>
            <person name="Lin M.F."/>
            <person name="Santos M.A."/>
            <person name="Sakthikumar S."/>
            <person name="Munro C.A."/>
            <person name="Rheinbay E."/>
            <person name="Grabherr M."/>
            <person name="Forche A."/>
            <person name="Reedy J.L."/>
            <person name="Agrafioti I."/>
            <person name="Arnaud M.B."/>
            <person name="Bates S."/>
            <person name="Brown A.J."/>
            <person name="Brunke S."/>
            <person name="Costanzo M.C."/>
            <person name="Fitzpatrick D.A."/>
            <person name="de Groot P.W."/>
            <person name="Harris D."/>
            <person name="Hoyer L.L."/>
            <person name="Hube B."/>
            <person name="Klis F.M."/>
            <person name="Kodira C."/>
            <person name="Lennard N."/>
            <person name="Logue M.E."/>
            <person name="Martin R."/>
            <person name="Neiman A.M."/>
            <person name="Nikolaou E."/>
            <person name="Quail M.A."/>
            <person name="Quinn J."/>
            <person name="Santos M.C."/>
            <person name="Schmitzberger F.F."/>
            <person name="Sherlock G."/>
            <person name="Shah P."/>
            <person name="Silverstein K.A."/>
            <person name="Skrzypek M.S."/>
            <person name="Soll D."/>
            <person name="Staggs R."/>
            <person name="Stansfield I."/>
            <person name="Stumpf M.P."/>
            <person name="Sudbery P.E."/>
            <person name="Srikantha T."/>
            <person name="Zeng Q."/>
            <person name="Berman J."/>
            <person name="Berriman M."/>
            <person name="Heitman J."/>
            <person name="Gow N.A."/>
            <person name="Lorenz M.C."/>
            <person name="Birren B.W."/>
            <person name="Kellis M."/>
            <person name="Cuomo C.A."/>
        </authorList>
    </citation>
    <scope>NUCLEOTIDE SEQUENCE [LARGE SCALE GENOMIC DNA]</scope>
    <source>
        <strain evidence="10 11">WO-1</strain>
    </source>
</reference>
<dbReference type="GO" id="GO:0005634">
    <property type="term" value="C:nucleus"/>
    <property type="evidence" value="ECO:0007669"/>
    <property type="project" value="UniProtKB-SubCell"/>
</dbReference>
<feature type="compositionally biased region" description="Polar residues" evidence="7">
    <location>
        <begin position="239"/>
        <end position="254"/>
    </location>
</feature>
<evidence type="ECO:0000256" key="1">
    <source>
        <dbReference type="ARBA" id="ARBA00004123"/>
    </source>
</evidence>
<dbReference type="Pfam" id="PF11699">
    <property type="entry name" value="CENP-C_C"/>
    <property type="match status" value="1"/>
</dbReference>
<evidence type="ECO:0000313" key="11">
    <source>
        <dbReference type="Proteomes" id="UP000001429"/>
    </source>
</evidence>
<feature type="compositionally biased region" description="Acidic residues" evidence="7">
    <location>
        <begin position="213"/>
        <end position="223"/>
    </location>
</feature>
<evidence type="ECO:0000256" key="3">
    <source>
        <dbReference type="ARBA" id="ARBA00023125"/>
    </source>
</evidence>
<organism evidence="10 11">
    <name type="scientific">Candida albicans (strain WO-1)</name>
    <name type="common">Yeast</name>
    <dbReference type="NCBI Taxonomy" id="294748"/>
    <lineage>
        <taxon>Eukaryota</taxon>
        <taxon>Fungi</taxon>
        <taxon>Dikarya</taxon>
        <taxon>Ascomycota</taxon>
        <taxon>Saccharomycotina</taxon>
        <taxon>Pichiomycetes</taxon>
        <taxon>Debaryomycetaceae</taxon>
        <taxon>Candida/Lodderomyces clade</taxon>
        <taxon>Candida</taxon>
    </lineage>
</organism>
<protein>
    <recommendedName>
        <fullName evidence="6">CENP-C homolog</fullName>
    </recommendedName>
</protein>
<dbReference type="EMBL" id="CM000312">
    <property type="protein sequence ID" value="EEQ46708.1"/>
    <property type="molecule type" value="Genomic_DNA"/>
</dbReference>
<comment type="similarity">
    <text evidence="2">Belongs to the CENP-C/MIF2 family.</text>
</comment>
<dbReference type="AlphaFoldDB" id="C4YSK5"/>
<feature type="compositionally biased region" description="Polar residues" evidence="7">
    <location>
        <begin position="201"/>
        <end position="211"/>
    </location>
</feature>
<dbReference type="CDD" id="cd06993">
    <property type="entry name" value="cupin_CENP-C_C"/>
    <property type="match status" value="1"/>
</dbReference>
<keyword evidence="11" id="KW-1185">Reference proteome</keyword>
<dbReference type="PaxDb" id="5476-C4YSK5"/>
<keyword evidence="3" id="KW-0238">DNA-binding</keyword>
<dbReference type="VEuPathDB" id="FungiDB:CAWG_05073"/>
<sequence>MYLSNLGGQSRKTGIRPKTNLKTDKYGMEDVDDFFEDDDDDGINKSKGQKSTIALPRGEEVSNYKSTINQPFNNIARKINFNQEDDETFNLPSTSSSSATVTASSVSNKKSPVTTQQSPLRSPLPEQDYDYNQFDVEEDYGDITEEDKQPSPPPPVPKTKSKAKTKAKTATTTNTNTKSTKAASSFTKKMALGKTKRLPSSFDSVNTSSVTEYYDDDDDEDNDRDYGESQQDSIEDSMVDSTFNDYSQPSSNNNKTRRKIIKESPLPSPPPDNPNGLRRSKRTRIKPLAFWRNERIIYSKDLDYDDEQDTTLARDIHNIPLQSIKEVVHIPDNESVENSGSPNTRTGAAGSTKTRSNRKRTYKQTTTTAPTDYDYESDPEISGSEWFKEDNLSLEVNDNGESKLRKIAYNHKGGNYVKPTDDNYLVASLFDEDKSSFAGGMLQLPSDGFKPPVTVTGSTYMFNVMKGLIQVTLNENMFVVTKGCKVQIPEGNEYSLRNIGQGDAYLFFVQIRKPEEIDTNW</sequence>
<dbReference type="InterPro" id="IPR011051">
    <property type="entry name" value="RmlC_Cupin_sf"/>
</dbReference>
<dbReference type="Pfam" id="PF15624">
    <property type="entry name" value="Mif2_N"/>
    <property type="match status" value="1"/>
</dbReference>
<evidence type="ECO:0000256" key="4">
    <source>
        <dbReference type="ARBA" id="ARBA00023242"/>
    </source>
</evidence>
<dbReference type="OMA" id="RDIHNIP"/>
<comment type="function">
    <text evidence="5">Component of the kinetochore, a multiprotein complex that assembles on centromeric DNA and attaches chromosomes to spindle microtubules, mediating chromosome segregation and sister chromatid segregation during meiosis and mitosis. Component of the inner kinetochore constitutive centromere-associated network (CCAN), which serves as a structural platform for outer kinetochore assembly.</text>
</comment>
<evidence type="ECO:0000256" key="7">
    <source>
        <dbReference type="SAM" id="MobiDB-lite"/>
    </source>
</evidence>
<feature type="region of interest" description="Disordered" evidence="7">
    <location>
        <begin position="332"/>
        <end position="377"/>
    </location>
</feature>
<feature type="compositionally biased region" description="Polar residues" evidence="7">
    <location>
        <begin position="108"/>
        <end position="120"/>
    </location>
</feature>
<feature type="domain" description="Mif2 N-terminal" evidence="9">
    <location>
        <begin position="4"/>
        <end position="123"/>
    </location>
</feature>
<dbReference type="GO" id="GO:0000776">
    <property type="term" value="C:kinetochore"/>
    <property type="evidence" value="ECO:0007669"/>
    <property type="project" value="InterPro"/>
</dbReference>
<proteinExistence type="inferred from homology"/>
<dbReference type="GO" id="GO:0051382">
    <property type="term" value="P:kinetochore assembly"/>
    <property type="evidence" value="ECO:0007669"/>
    <property type="project" value="InterPro"/>
</dbReference>
<dbReference type="HOGENOM" id="CLU_527842_0_0_1"/>
<evidence type="ECO:0000259" key="8">
    <source>
        <dbReference type="Pfam" id="PF11699"/>
    </source>
</evidence>
<dbReference type="InterPro" id="IPR028929">
    <property type="entry name" value="Mif2_N"/>
</dbReference>
<dbReference type="InterPro" id="IPR025974">
    <property type="entry name" value="Mif2/CENP-C_cupin"/>
</dbReference>
<comment type="subcellular location">
    <subcellularLocation>
        <location evidence="1">Nucleus</location>
    </subcellularLocation>
</comment>
<evidence type="ECO:0000256" key="2">
    <source>
        <dbReference type="ARBA" id="ARBA00010291"/>
    </source>
</evidence>
<dbReference type="GO" id="GO:0019237">
    <property type="term" value="F:centromeric DNA binding"/>
    <property type="evidence" value="ECO:0007669"/>
    <property type="project" value="InterPro"/>
</dbReference>
<feature type="compositionally biased region" description="Polar residues" evidence="7">
    <location>
        <begin position="336"/>
        <end position="354"/>
    </location>
</feature>
<feature type="compositionally biased region" description="Low complexity" evidence="7">
    <location>
        <begin position="93"/>
        <end position="107"/>
    </location>
</feature>
<gene>
    <name evidence="10" type="ORF">CAWG_05073</name>
</gene>